<gene>
    <name evidence="2" type="ORF">SAMN05444581_11583</name>
</gene>
<reference evidence="2 3" key="1">
    <citation type="submission" date="2016-10" db="EMBL/GenBank/DDBJ databases">
        <authorList>
            <person name="de Groot N.N."/>
        </authorList>
    </citation>
    <scope>NUCLEOTIDE SEQUENCE [LARGE SCALE GENOMIC DNA]</scope>
    <source>
        <strain evidence="2 3">NE2</strain>
    </source>
</reference>
<name>A0A1I4BNP6_9HYPH</name>
<dbReference type="AlphaFoldDB" id="A0A1I4BNP6"/>
<evidence type="ECO:0000313" key="2">
    <source>
        <dbReference type="EMBL" id="SFK69471.1"/>
    </source>
</evidence>
<dbReference type="EMBL" id="FOSN01000015">
    <property type="protein sequence ID" value="SFK69471.1"/>
    <property type="molecule type" value="Genomic_DNA"/>
</dbReference>
<feature type="compositionally biased region" description="Basic and acidic residues" evidence="1">
    <location>
        <begin position="1"/>
        <end position="10"/>
    </location>
</feature>
<organism evidence="2 3">
    <name type="scientific">Methylocapsa palsarum</name>
    <dbReference type="NCBI Taxonomy" id="1612308"/>
    <lineage>
        <taxon>Bacteria</taxon>
        <taxon>Pseudomonadati</taxon>
        <taxon>Pseudomonadota</taxon>
        <taxon>Alphaproteobacteria</taxon>
        <taxon>Hyphomicrobiales</taxon>
        <taxon>Beijerinckiaceae</taxon>
        <taxon>Methylocapsa</taxon>
    </lineage>
</organism>
<accession>A0A1I4BNP6</accession>
<feature type="region of interest" description="Disordered" evidence="1">
    <location>
        <begin position="1"/>
        <end position="22"/>
    </location>
</feature>
<proteinExistence type="predicted"/>
<evidence type="ECO:0000256" key="1">
    <source>
        <dbReference type="SAM" id="MobiDB-lite"/>
    </source>
</evidence>
<evidence type="ECO:0000313" key="3">
    <source>
        <dbReference type="Proteomes" id="UP000198755"/>
    </source>
</evidence>
<keyword evidence="3" id="KW-1185">Reference proteome</keyword>
<dbReference type="Proteomes" id="UP000198755">
    <property type="component" value="Unassembled WGS sequence"/>
</dbReference>
<sequence>MAKDTLEKRVTIGGEHTGDQPLAKRLGTGLIHKQPQTGGVMPDRDEFDMIRSRPQSGRPKFWNFSLKAAGAFADIMQRDQTD</sequence>
<protein>
    <submittedName>
        <fullName evidence="2">Uncharacterized protein</fullName>
    </submittedName>
</protein>